<accession>C5B7D3</accession>
<dbReference type="Proteomes" id="UP000001485">
    <property type="component" value="Chromosome"/>
</dbReference>
<gene>
    <name evidence="1" type="ordered locus">NT01EI_1231</name>
</gene>
<dbReference type="KEGG" id="eic:NT01EI_1231"/>
<dbReference type="AlphaFoldDB" id="C5B7D3"/>
<evidence type="ECO:0000313" key="1">
    <source>
        <dbReference type="EMBL" id="ACR68439.1"/>
    </source>
</evidence>
<name>C5B7D3_EDWI9</name>
<protein>
    <submittedName>
        <fullName evidence="1">Uncharacterized protein</fullName>
    </submittedName>
</protein>
<proteinExistence type="predicted"/>
<sequence length="54" mass="6463">MDKLDVHFFSLPYVTTYRCRIATNRKQYQSSKVAQCRVVVVYAITTRASWRYLK</sequence>
<dbReference type="EMBL" id="CP001600">
    <property type="protein sequence ID" value="ACR68439.1"/>
    <property type="molecule type" value="Genomic_DNA"/>
</dbReference>
<dbReference type="HOGENOM" id="CLU_3042910_0_0_6"/>
<reference evidence="1 2" key="2">
    <citation type="journal article" date="2012" name="J. Bacteriol.">
        <title>Genome Sequence of Edwardsiella ictaluri 93-146, a Strain Associated with a Natural Channel Catfish Outbreak of Enteric Septicemia of Catfish.</title>
        <authorList>
            <person name="Williams M.L."/>
            <person name="Gillaspy A.F."/>
            <person name="Dyer D.W."/>
            <person name="Thune R.L."/>
            <person name="Waldbieser G.C."/>
            <person name="Schuster S.C."/>
            <person name="Gipson J."/>
            <person name="Zaitshik J."/>
            <person name="Landry C."/>
            <person name="Banes M.M."/>
            <person name="Lawrence M.L."/>
        </authorList>
    </citation>
    <scope>NUCLEOTIDE SEQUENCE [LARGE SCALE GENOMIC DNA]</scope>
    <source>
        <strain evidence="1 2">93-146</strain>
    </source>
</reference>
<organism evidence="1 2">
    <name type="scientific">Edwardsiella ictaluri (strain 93-146)</name>
    <dbReference type="NCBI Taxonomy" id="634503"/>
    <lineage>
        <taxon>Bacteria</taxon>
        <taxon>Pseudomonadati</taxon>
        <taxon>Pseudomonadota</taxon>
        <taxon>Gammaproteobacteria</taxon>
        <taxon>Enterobacterales</taxon>
        <taxon>Hafniaceae</taxon>
        <taxon>Edwardsiella</taxon>
    </lineage>
</organism>
<evidence type="ECO:0000313" key="2">
    <source>
        <dbReference type="Proteomes" id="UP000001485"/>
    </source>
</evidence>
<reference evidence="2" key="1">
    <citation type="submission" date="2009-03" db="EMBL/GenBank/DDBJ databases">
        <title>Complete genome sequence of Edwardsiella ictaluri 93-146.</title>
        <authorList>
            <person name="Williams M.L."/>
            <person name="Gillaspy A.F."/>
            <person name="Dyer D.W."/>
            <person name="Thune R.L."/>
            <person name="Waldbieser G.C."/>
            <person name="Schuster S.C."/>
            <person name="Gipson J."/>
            <person name="Zaitshik J."/>
            <person name="Landry C."/>
            <person name="Lawrence M.L."/>
        </authorList>
    </citation>
    <scope>NUCLEOTIDE SEQUENCE [LARGE SCALE GENOMIC DNA]</scope>
    <source>
        <strain evidence="2">93-146</strain>
    </source>
</reference>